<evidence type="ECO:0000313" key="1">
    <source>
        <dbReference type="EMBL" id="GIY04801.1"/>
    </source>
</evidence>
<dbReference type="EMBL" id="BPLR01005751">
    <property type="protein sequence ID" value="GIY04801.1"/>
    <property type="molecule type" value="Genomic_DNA"/>
</dbReference>
<name>A0AAV4Q713_CAEEX</name>
<organism evidence="1 2">
    <name type="scientific">Caerostris extrusa</name>
    <name type="common">Bark spider</name>
    <name type="synonym">Caerostris bankana</name>
    <dbReference type="NCBI Taxonomy" id="172846"/>
    <lineage>
        <taxon>Eukaryota</taxon>
        <taxon>Metazoa</taxon>
        <taxon>Ecdysozoa</taxon>
        <taxon>Arthropoda</taxon>
        <taxon>Chelicerata</taxon>
        <taxon>Arachnida</taxon>
        <taxon>Araneae</taxon>
        <taxon>Araneomorphae</taxon>
        <taxon>Entelegynae</taxon>
        <taxon>Araneoidea</taxon>
        <taxon>Araneidae</taxon>
        <taxon>Caerostris</taxon>
    </lineage>
</organism>
<protein>
    <submittedName>
        <fullName evidence="1">Uncharacterized protein</fullName>
    </submittedName>
</protein>
<reference evidence="1 2" key="1">
    <citation type="submission" date="2021-06" db="EMBL/GenBank/DDBJ databases">
        <title>Caerostris extrusa draft genome.</title>
        <authorList>
            <person name="Kono N."/>
            <person name="Arakawa K."/>
        </authorList>
    </citation>
    <scope>NUCLEOTIDE SEQUENCE [LARGE SCALE GENOMIC DNA]</scope>
</reference>
<evidence type="ECO:0000313" key="2">
    <source>
        <dbReference type="Proteomes" id="UP001054945"/>
    </source>
</evidence>
<comment type="caution">
    <text evidence="1">The sequence shown here is derived from an EMBL/GenBank/DDBJ whole genome shotgun (WGS) entry which is preliminary data.</text>
</comment>
<gene>
    <name evidence="1" type="ORF">CEXT_16681</name>
</gene>
<dbReference type="Proteomes" id="UP001054945">
    <property type="component" value="Unassembled WGS sequence"/>
</dbReference>
<dbReference type="AlphaFoldDB" id="A0AAV4Q713"/>
<sequence length="118" mass="13778">MTELQGFPFCVFQSHRQAFIICYIPPFCVRWPRLPACHWSAESVTCHCDYWAKSCEAAIVLHTYSTGTKSKDLARVSTTWRQSRDIELCGVRLCLVIKYYQICHDVQRKQLQNASTYH</sequence>
<proteinExistence type="predicted"/>
<keyword evidence="2" id="KW-1185">Reference proteome</keyword>
<accession>A0AAV4Q713</accession>